<dbReference type="InterPro" id="IPR000847">
    <property type="entry name" value="LysR_HTH_N"/>
</dbReference>
<evidence type="ECO:0000256" key="4">
    <source>
        <dbReference type="ARBA" id="ARBA00023163"/>
    </source>
</evidence>
<dbReference type="GO" id="GO:0003677">
    <property type="term" value="F:DNA binding"/>
    <property type="evidence" value="ECO:0007669"/>
    <property type="project" value="UniProtKB-KW"/>
</dbReference>
<dbReference type="Gene3D" id="3.40.190.10">
    <property type="entry name" value="Periplasmic binding protein-like II"/>
    <property type="match status" value="2"/>
</dbReference>
<dbReference type="EMBL" id="VHSH01000001">
    <property type="protein sequence ID" value="TQV83309.1"/>
    <property type="molecule type" value="Genomic_DNA"/>
</dbReference>
<dbReference type="GO" id="GO:0003700">
    <property type="term" value="F:DNA-binding transcription factor activity"/>
    <property type="evidence" value="ECO:0007669"/>
    <property type="project" value="InterPro"/>
</dbReference>
<dbReference type="InterPro" id="IPR005119">
    <property type="entry name" value="LysR_subst-bd"/>
</dbReference>
<evidence type="ECO:0000256" key="1">
    <source>
        <dbReference type="ARBA" id="ARBA00009437"/>
    </source>
</evidence>
<name>A0A545U1E6_9PROT</name>
<dbReference type="OrthoDB" id="9815174at2"/>
<reference evidence="6 7" key="1">
    <citation type="submission" date="2019-06" db="EMBL/GenBank/DDBJ databases">
        <title>Whole genome sequence for Rhodospirillaceae sp. R148.</title>
        <authorList>
            <person name="Wang G."/>
        </authorList>
    </citation>
    <scope>NUCLEOTIDE SEQUENCE [LARGE SCALE GENOMIC DNA]</scope>
    <source>
        <strain evidence="6 7">R148</strain>
    </source>
</reference>
<gene>
    <name evidence="6" type="ORF">FKG95_01540</name>
</gene>
<dbReference type="PANTHER" id="PTHR30419:SF8">
    <property type="entry name" value="NITROGEN ASSIMILATION TRANSCRIPTIONAL ACTIVATOR-RELATED"/>
    <property type="match status" value="1"/>
</dbReference>
<dbReference type="PANTHER" id="PTHR30419">
    <property type="entry name" value="HTH-TYPE TRANSCRIPTIONAL REGULATOR YBHD"/>
    <property type="match status" value="1"/>
</dbReference>
<dbReference type="InterPro" id="IPR050950">
    <property type="entry name" value="HTH-type_LysR_regulators"/>
</dbReference>
<dbReference type="Pfam" id="PF03466">
    <property type="entry name" value="LysR_substrate"/>
    <property type="match status" value="1"/>
</dbReference>
<dbReference type="InterPro" id="IPR036390">
    <property type="entry name" value="WH_DNA-bd_sf"/>
</dbReference>
<comment type="caution">
    <text evidence="6">The sequence shown here is derived from an EMBL/GenBank/DDBJ whole genome shotgun (WGS) entry which is preliminary data.</text>
</comment>
<accession>A0A545U1E6</accession>
<dbReference type="Gene3D" id="1.10.10.10">
    <property type="entry name" value="Winged helix-like DNA-binding domain superfamily/Winged helix DNA-binding domain"/>
    <property type="match status" value="1"/>
</dbReference>
<dbReference type="RefSeq" id="WP_142894475.1">
    <property type="nucleotide sequence ID" value="NZ_ML660052.1"/>
</dbReference>
<sequence>MLTHRQIRYFLAVADAGQVSAAARALNISQSAITLSIKDMEAHLGTALFERLSTGLKLTRAGQQFRHHAHDIAASFEAAVKSVAIGDDEVSGIVRLGMSWTLSSYFAIPVIEQFSRQHPAVEVRLIEERLETLEEQLVNGQLDLALVLTSNLTDGIGLKSKIFHKSRRRLWTSVDHPLTKRKAVKLAEAAQYPYAVLRSDDADKQGLAHWTKQTGHPDVKFTSSSIEAVRSLVACGQAVTILSDVAYRPWTLDGRRVERIDLVETVPTMDVGVAWKAKQALGPPAKLLREAFNRS</sequence>
<dbReference type="SUPFAM" id="SSF53850">
    <property type="entry name" value="Periplasmic binding protein-like II"/>
    <property type="match status" value="1"/>
</dbReference>
<dbReference type="InterPro" id="IPR036388">
    <property type="entry name" value="WH-like_DNA-bd_sf"/>
</dbReference>
<dbReference type="FunFam" id="1.10.10.10:FF:000001">
    <property type="entry name" value="LysR family transcriptional regulator"/>
    <property type="match status" value="1"/>
</dbReference>
<organism evidence="6 7">
    <name type="scientific">Denitrobaculum tricleocarpae</name>
    <dbReference type="NCBI Taxonomy" id="2591009"/>
    <lineage>
        <taxon>Bacteria</taxon>
        <taxon>Pseudomonadati</taxon>
        <taxon>Pseudomonadota</taxon>
        <taxon>Alphaproteobacteria</taxon>
        <taxon>Rhodospirillales</taxon>
        <taxon>Rhodospirillaceae</taxon>
        <taxon>Denitrobaculum</taxon>
    </lineage>
</organism>
<feature type="domain" description="HTH lysR-type" evidence="5">
    <location>
        <begin position="1"/>
        <end position="59"/>
    </location>
</feature>
<dbReference type="Proteomes" id="UP000315252">
    <property type="component" value="Unassembled WGS sequence"/>
</dbReference>
<evidence type="ECO:0000313" key="7">
    <source>
        <dbReference type="Proteomes" id="UP000315252"/>
    </source>
</evidence>
<dbReference type="AlphaFoldDB" id="A0A545U1E6"/>
<evidence type="ECO:0000259" key="5">
    <source>
        <dbReference type="PROSITE" id="PS50931"/>
    </source>
</evidence>
<dbReference type="PRINTS" id="PR00039">
    <property type="entry name" value="HTHLYSR"/>
</dbReference>
<evidence type="ECO:0000256" key="2">
    <source>
        <dbReference type="ARBA" id="ARBA00023015"/>
    </source>
</evidence>
<dbReference type="Pfam" id="PF00126">
    <property type="entry name" value="HTH_1"/>
    <property type="match status" value="1"/>
</dbReference>
<proteinExistence type="inferred from homology"/>
<keyword evidence="3" id="KW-0238">DNA-binding</keyword>
<keyword evidence="7" id="KW-1185">Reference proteome</keyword>
<evidence type="ECO:0000256" key="3">
    <source>
        <dbReference type="ARBA" id="ARBA00023125"/>
    </source>
</evidence>
<dbReference type="PROSITE" id="PS50931">
    <property type="entry name" value="HTH_LYSR"/>
    <property type="match status" value="1"/>
</dbReference>
<keyword evidence="4" id="KW-0804">Transcription</keyword>
<comment type="similarity">
    <text evidence="1">Belongs to the LysR transcriptional regulatory family.</text>
</comment>
<dbReference type="GO" id="GO:0005829">
    <property type="term" value="C:cytosol"/>
    <property type="evidence" value="ECO:0007669"/>
    <property type="project" value="TreeGrafter"/>
</dbReference>
<protein>
    <submittedName>
        <fullName evidence="6">LysR family transcriptional regulator</fullName>
    </submittedName>
</protein>
<keyword evidence="2" id="KW-0805">Transcription regulation</keyword>
<evidence type="ECO:0000313" key="6">
    <source>
        <dbReference type="EMBL" id="TQV83309.1"/>
    </source>
</evidence>
<dbReference type="SUPFAM" id="SSF46785">
    <property type="entry name" value="Winged helix' DNA-binding domain"/>
    <property type="match status" value="1"/>
</dbReference>